<organism evidence="8 9">
    <name type="scientific">Caldimonas brevitalea</name>
    <dbReference type="NCBI Taxonomy" id="413882"/>
    <lineage>
        <taxon>Bacteria</taxon>
        <taxon>Pseudomonadati</taxon>
        <taxon>Pseudomonadota</taxon>
        <taxon>Betaproteobacteria</taxon>
        <taxon>Burkholderiales</taxon>
        <taxon>Sphaerotilaceae</taxon>
        <taxon>Caldimonas</taxon>
    </lineage>
</organism>
<dbReference type="PANTHER" id="PTHR23417">
    <property type="entry name" value="3-DEOXY-D-MANNO-OCTULOSONIC-ACID TRANSFERASE/TRNA GUANINE-N 7 - -METHYLTRANSFERASE"/>
    <property type="match status" value="1"/>
</dbReference>
<evidence type="ECO:0000256" key="5">
    <source>
        <dbReference type="ARBA" id="ARBA00022679"/>
    </source>
</evidence>
<dbReference type="PROSITE" id="PS51625">
    <property type="entry name" value="SAM_MT_TRMB"/>
    <property type="match status" value="1"/>
</dbReference>
<evidence type="ECO:0000313" key="8">
    <source>
        <dbReference type="EMBL" id="AKJ30564.1"/>
    </source>
</evidence>
<keyword evidence="4 8" id="KW-0489">Methyltransferase</keyword>
<dbReference type="InterPro" id="IPR003358">
    <property type="entry name" value="tRNA_(Gua-N-7)_MeTrfase_Trmb"/>
</dbReference>
<dbReference type="PANTHER" id="PTHR23417:SF14">
    <property type="entry name" value="PENTACOTRIPEPTIDE-REPEAT REGION OF PRORP DOMAIN-CONTAINING PROTEIN"/>
    <property type="match status" value="1"/>
</dbReference>
<evidence type="ECO:0000256" key="6">
    <source>
        <dbReference type="ARBA" id="ARBA00022691"/>
    </source>
</evidence>
<evidence type="ECO:0000256" key="7">
    <source>
        <dbReference type="ARBA" id="ARBA00022694"/>
    </source>
</evidence>
<dbReference type="EMBL" id="CP011371">
    <property type="protein sequence ID" value="AKJ30564.1"/>
    <property type="molecule type" value="Genomic_DNA"/>
</dbReference>
<dbReference type="Proteomes" id="UP000035352">
    <property type="component" value="Chromosome"/>
</dbReference>
<keyword evidence="9" id="KW-1185">Reference proteome</keyword>
<comment type="catalytic activity">
    <reaction evidence="1">
        <text>guanosine(46) in tRNA + S-adenosyl-L-methionine = N(7)-methylguanosine(46) in tRNA + S-adenosyl-L-homocysteine</text>
        <dbReference type="Rhea" id="RHEA:42708"/>
        <dbReference type="Rhea" id="RHEA-COMP:10188"/>
        <dbReference type="Rhea" id="RHEA-COMP:10189"/>
        <dbReference type="ChEBI" id="CHEBI:57856"/>
        <dbReference type="ChEBI" id="CHEBI:59789"/>
        <dbReference type="ChEBI" id="CHEBI:74269"/>
        <dbReference type="ChEBI" id="CHEBI:74480"/>
        <dbReference type="EC" id="2.1.1.33"/>
    </reaction>
</comment>
<proteinExistence type="predicted"/>
<keyword evidence="6" id="KW-0949">S-adenosyl-L-methionine</keyword>
<dbReference type="Pfam" id="PF02390">
    <property type="entry name" value="Methyltransf_4"/>
    <property type="match status" value="1"/>
</dbReference>
<comment type="function">
    <text evidence="2">Catalyzes the formation of N(7)-methylguanine at position 46 (m7G46) in tRNA.</text>
</comment>
<dbReference type="Gene3D" id="3.40.50.150">
    <property type="entry name" value="Vaccinia Virus protein VP39"/>
    <property type="match status" value="1"/>
</dbReference>
<dbReference type="STRING" id="413882.AAW51_3873"/>
<reference evidence="8 9" key="1">
    <citation type="submission" date="2015-05" db="EMBL/GenBank/DDBJ databases">
        <authorList>
            <person name="Tang B."/>
            <person name="Yu Y."/>
        </authorList>
    </citation>
    <scope>NUCLEOTIDE SEQUENCE [LARGE SCALE GENOMIC DNA]</scope>
    <source>
        <strain evidence="8 9">DSM 7029</strain>
    </source>
</reference>
<dbReference type="GO" id="GO:0043527">
    <property type="term" value="C:tRNA methyltransferase complex"/>
    <property type="evidence" value="ECO:0007669"/>
    <property type="project" value="TreeGrafter"/>
</dbReference>
<sequence>MVDRHLNTRFQRPVAPYNHAAFEQLCRHWDGRSPLVLDSACGTGESSAALAARHPEALVIGVDQSAQRLARGQRKLDATAAPRNLLLLRADATDLWALMAAHGLRLARHYLLYPNPWPKAEHLQRRWHGHPRLPDLLALGGALELRSNWALYAEEFAWALRRAGWQAEVEPVPPEGPALTPFELKYRASGHVLWRVRAAPQAGNTPVER</sequence>
<gene>
    <name evidence="8" type="ORF">AAW51_3873</name>
</gene>
<dbReference type="EC" id="2.1.1.33" evidence="3"/>
<keyword evidence="7" id="KW-0819">tRNA processing</keyword>
<accession>A0A0G3BM99</accession>
<keyword evidence="5 8" id="KW-0808">Transferase</keyword>
<name>A0A0G3BM99_9BURK</name>
<evidence type="ECO:0000256" key="3">
    <source>
        <dbReference type="ARBA" id="ARBA00011977"/>
    </source>
</evidence>
<evidence type="ECO:0000256" key="1">
    <source>
        <dbReference type="ARBA" id="ARBA00000142"/>
    </source>
</evidence>
<dbReference type="KEGG" id="pbh:AAW51_3873"/>
<evidence type="ECO:0000256" key="2">
    <source>
        <dbReference type="ARBA" id="ARBA00003015"/>
    </source>
</evidence>
<dbReference type="SUPFAM" id="SSF53335">
    <property type="entry name" value="S-adenosyl-L-methionine-dependent methyltransferases"/>
    <property type="match status" value="1"/>
</dbReference>
<evidence type="ECO:0000256" key="4">
    <source>
        <dbReference type="ARBA" id="ARBA00022603"/>
    </source>
</evidence>
<evidence type="ECO:0000313" key="9">
    <source>
        <dbReference type="Proteomes" id="UP000035352"/>
    </source>
</evidence>
<dbReference type="GO" id="GO:0008176">
    <property type="term" value="F:tRNA (guanine(46)-N7)-methyltransferase activity"/>
    <property type="evidence" value="ECO:0007669"/>
    <property type="project" value="UniProtKB-EC"/>
</dbReference>
<protein>
    <recommendedName>
        <fullName evidence="3">tRNA (guanine(46)-N(7))-methyltransferase</fullName>
        <ecNumber evidence="3">2.1.1.33</ecNumber>
    </recommendedName>
</protein>
<dbReference type="CDD" id="cd02440">
    <property type="entry name" value="AdoMet_MTases"/>
    <property type="match status" value="1"/>
</dbReference>
<dbReference type="AlphaFoldDB" id="A0A0G3BM99"/>
<dbReference type="InterPro" id="IPR029063">
    <property type="entry name" value="SAM-dependent_MTases_sf"/>
</dbReference>